<protein>
    <submittedName>
        <fullName evidence="1">Uncharacterized protein</fullName>
    </submittedName>
</protein>
<accession>H6SU96</accession>
<proteinExistence type="predicted"/>
<organism evidence="1 2">
    <name type="scientific">Campylobacter virus IBB35</name>
    <dbReference type="NCBI Taxonomy" id="1006972"/>
    <lineage>
        <taxon>Viruses</taxon>
        <taxon>Duplodnaviria</taxon>
        <taxon>Heunggongvirae</taxon>
        <taxon>Uroviricota</taxon>
        <taxon>Caudoviricetes</taxon>
        <taxon>Connertonviridae</taxon>
        <taxon>Firehammervirus</taxon>
    </lineage>
</organism>
<sequence>MNNHKRGIMDYLNPGYEAPKKGNIKITLASLVDSFQEFLTKRNYFLYNISTKTQINDIKQTKVYSDLHEKLRSRTYSHFYDDYTFYAKDTFDAECVKLIFMTCYLDLLEKNDIDLSNNELVANNDVNIEHFDLAYKWCDFNTELIRTKAYEMGIFKS</sequence>
<evidence type="ECO:0000313" key="2">
    <source>
        <dbReference type="Proteomes" id="UP000007175"/>
    </source>
</evidence>
<dbReference type="Proteomes" id="UP000007175">
    <property type="component" value="Genome Segment"/>
</dbReference>
<name>H6SU96_9CAUD</name>
<evidence type="ECO:0000313" key="1">
    <source>
        <dbReference type="EMBL" id="AEF56788.1"/>
    </source>
</evidence>
<dbReference type="EMBL" id="HM246720">
    <property type="protein sequence ID" value="AEF56788.1"/>
    <property type="molecule type" value="Genomic_DNA"/>
</dbReference>
<reference evidence="1 2" key="1">
    <citation type="journal article" date="2012" name="Virol. J.">
        <title>The genome and proteome of a Campylobacter coli bacteriophage vB_CcoM-IBB_35 reveal unusual features.</title>
        <authorList>
            <person name="Carvalho C.M."/>
            <person name="Kropinski A.M."/>
            <person name="Lingohr E.J."/>
            <person name="Santos S.B."/>
            <person name="King J."/>
            <person name="Azeredo J."/>
        </authorList>
    </citation>
    <scope>NUCLEOTIDE SEQUENCE [LARGE SCALE GENOMIC DNA]</scope>
</reference>